<reference evidence="4 5" key="1">
    <citation type="journal article" date="2014" name="PLoS Genet.">
        <title>Phylogenetically driven sequencing of extremely halophilic archaea reveals strategies for static and dynamic osmo-response.</title>
        <authorList>
            <person name="Becker E.A."/>
            <person name="Seitzer P.M."/>
            <person name="Tritt A."/>
            <person name="Larsen D."/>
            <person name="Krusor M."/>
            <person name="Yao A.I."/>
            <person name="Wu D."/>
            <person name="Madern D."/>
            <person name="Eisen J.A."/>
            <person name="Darling A.E."/>
            <person name="Facciotti M.T."/>
        </authorList>
    </citation>
    <scope>NUCLEOTIDE SEQUENCE [LARGE SCALE GENOMIC DNA]</scope>
    <source>
        <strain evidence="4 5">JCM 10879</strain>
    </source>
</reference>
<feature type="domain" description="PilB3-like C-terminal" evidence="3">
    <location>
        <begin position="74"/>
        <end position="145"/>
    </location>
</feature>
<dbReference type="InterPro" id="IPR050921">
    <property type="entry name" value="T4SS_GSP_E_ATPase"/>
</dbReference>
<dbReference type="AlphaFoldDB" id="M0M678"/>
<evidence type="ECO:0000256" key="2">
    <source>
        <dbReference type="SAM" id="MobiDB-lite"/>
    </source>
</evidence>
<keyword evidence="5" id="KW-1185">Reference proteome</keyword>
<dbReference type="Pfam" id="PF23989">
    <property type="entry name" value="PilB3_C"/>
    <property type="match status" value="1"/>
</dbReference>
<dbReference type="STRING" id="1227454.C446_08174"/>
<dbReference type="PATRIC" id="fig|1227454.3.peg.1647"/>
<dbReference type="InterPro" id="IPR027417">
    <property type="entry name" value="P-loop_NTPase"/>
</dbReference>
<name>M0M678_9EURY</name>
<organism evidence="4 5">
    <name type="scientific">Halobiforma nitratireducens JCM 10879</name>
    <dbReference type="NCBI Taxonomy" id="1227454"/>
    <lineage>
        <taxon>Archaea</taxon>
        <taxon>Methanobacteriati</taxon>
        <taxon>Methanobacteriota</taxon>
        <taxon>Stenosarchaea group</taxon>
        <taxon>Halobacteria</taxon>
        <taxon>Halobacteriales</taxon>
        <taxon>Natrialbaceae</taxon>
        <taxon>Halobiforma</taxon>
    </lineage>
</organism>
<gene>
    <name evidence="4" type="ORF">C446_08174</name>
</gene>
<dbReference type="eggNOG" id="arCOG01817">
    <property type="taxonomic scope" value="Archaea"/>
</dbReference>
<dbReference type="GO" id="GO:0016887">
    <property type="term" value="F:ATP hydrolysis activity"/>
    <property type="evidence" value="ECO:0007669"/>
    <property type="project" value="InterPro"/>
</dbReference>
<dbReference type="PANTHER" id="PTHR30486">
    <property type="entry name" value="TWITCHING MOTILITY PROTEIN PILT"/>
    <property type="match status" value="1"/>
</dbReference>
<sequence>MHADSVQTVINRLENEPINVPRPMVQSLDILSVQTLTRLGDGRARRNKVIAEIEGIDQRTGELDYSTAYTWDSETDSVRSSGSHVLSEIRDERGWSESELRTEVRNRERFLEYLWDNGITDYRRFTALVNEYYADRDRVLEAIEEVTDPETKGNAEGESRAGDSDVDAEHEHEPKYESTPESEAGIGSEDTGSETGTGAQTQTDGGDRGNAAFDTEDRGRR</sequence>
<evidence type="ECO:0000256" key="1">
    <source>
        <dbReference type="ARBA" id="ARBA00006611"/>
    </source>
</evidence>
<accession>M0M678</accession>
<evidence type="ECO:0000313" key="5">
    <source>
        <dbReference type="Proteomes" id="UP000011607"/>
    </source>
</evidence>
<evidence type="ECO:0000259" key="3">
    <source>
        <dbReference type="Pfam" id="PF23989"/>
    </source>
</evidence>
<evidence type="ECO:0000313" key="4">
    <source>
        <dbReference type="EMBL" id="EMA39880.1"/>
    </source>
</evidence>
<dbReference type="EMBL" id="AOMA01000078">
    <property type="protein sequence ID" value="EMA39880.1"/>
    <property type="molecule type" value="Genomic_DNA"/>
</dbReference>
<feature type="compositionally biased region" description="Basic and acidic residues" evidence="2">
    <location>
        <begin position="149"/>
        <end position="178"/>
    </location>
</feature>
<dbReference type="Proteomes" id="UP000011607">
    <property type="component" value="Unassembled WGS sequence"/>
</dbReference>
<dbReference type="Gene3D" id="3.40.50.300">
    <property type="entry name" value="P-loop containing nucleotide triphosphate hydrolases"/>
    <property type="match status" value="1"/>
</dbReference>
<proteinExistence type="inferred from homology"/>
<protein>
    <submittedName>
        <fullName evidence="4">Type II secretion system protein E</fullName>
    </submittedName>
</protein>
<dbReference type="InterPro" id="IPR056571">
    <property type="entry name" value="PilB3-like_C"/>
</dbReference>
<feature type="region of interest" description="Disordered" evidence="2">
    <location>
        <begin position="144"/>
        <end position="221"/>
    </location>
</feature>
<comment type="caution">
    <text evidence="4">The sequence shown here is derived from an EMBL/GenBank/DDBJ whole genome shotgun (WGS) entry which is preliminary data.</text>
</comment>
<comment type="similarity">
    <text evidence="1">Belongs to the GSP E family.</text>
</comment>
<feature type="compositionally biased region" description="Low complexity" evidence="2">
    <location>
        <begin position="185"/>
        <end position="204"/>
    </location>
</feature>
<dbReference type="PANTHER" id="PTHR30486:SF6">
    <property type="entry name" value="TYPE IV PILUS RETRACTATION ATPASE PILT"/>
    <property type="match status" value="1"/>
</dbReference>